<comment type="caution">
    <text evidence="3">The sequence shown here is derived from an EMBL/GenBank/DDBJ whole genome shotgun (WGS) entry which is preliminary data.</text>
</comment>
<name>A0AAV9P7B1_9PEZI</name>
<evidence type="ECO:0000313" key="4">
    <source>
        <dbReference type="Proteomes" id="UP001337655"/>
    </source>
</evidence>
<reference evidence="3 4" key="1">
    <citation type="submission" date="2023-08" db="EMBL/GenBank/DDBJ databases">
        <title>Black Yeasts Isolated from many extreme environments.</title>
        <authorList>
            <person name="Coleine C."/>
            <person name="Stajich J.E."/>
            <person name="Selbmann L."/>
        </authorList>
    </citation>
    <scope>NUCLEOTIDE SEQUENCE [LARGE SCALE GENOMIC DNA]</scope>
    <source>
        <strain evidence="3 4">CCFEE 5935</strain>
    </source>
</reference>
<protein>
    <submittedName>
        <fullName evidence="3">Uncharacterized protein</fullName>
    </submittedName>
</protein>
<sequence length="211" mass="24222">MSDHPQPAQMGHGYGETPEQHARHSSIPLTKHFGLPPYTEAALFYIWAFSSWLLEIAASVCGSYFSTGDYRFIATATPCMFCSWAAWLQTAIQMMQRASWVRDESNLVDRRRYLYLAVRLQRLMLPTALIALVTFIVAYVRRMDTDDVGNWLFFLLVFIFNIVGCVMNAYNNITWESDRLEYEEGSSPYGNTLLSILGIPSEPSKEQEYKE</sequence>
<feature type="transmembrane region" description="Helical" evidence="2">
    <location>
        <begin position="151"/>
        <end position="170"/>
    </location>
</feature>
<organism evidence="3 4">
    <name type="scientific">Saxophila tyrrhenica</name>
    <dbReference type="NCBI Taxonomy" id="1690608"/>
    <lineage>
        <taxon>Eukaryota</taxon>
        <taxon>Fungi</taxon>
        <taxon>Dikarya</taxon>
        <taxon>Ascomycota</taxon>
        <taxon>Pezizomycotina</taxon>
        <taxon>Dothideomycetes</taxon>
        <taxon>Dothideomycetidae</taxon>
        <taxon>Mycosphaerellales</taxon>
        <taxon>Extremaceae</taxon>
        <taxon>Saxophila</taxon>
    </lineage>
</organism>
<dbReference type="AlphaFoldDB" id="A0AAV9P7B1"/>
<dbReference type="Proteomes" id="UP001337655">
    <property type="component" value="Unassembled WGS sequence"/>
</dbReference>
<keyword evidence="2" id="KW-0812">Transmembrane</keyword>
<feature type="transmembrane region" description="Helical" evidence="2">
    <location>
        <begin position="42"/>
        <end position="66"/>
    </location>
</feature>
<evidence type="ECO:0000256" key="2">
    <source>
        <dbReference type="SAM" id="Phobius"/>
    </source>
</evidence>
<proteinExistence type="predicted"/>
<accession>A0AAV9P7B1</accession>
<evidence type="ECO:0000313" key="3">
    <source>
        <dbReference type="EMBL" id="KAK5168675.1"/>
    </source>
</evidence>
<feature type="transmembrane region" description="Helical" evidence="2">
    <location>
        <begin position="113"/>
        <end position="139"/>
    </location>
</feature>
<keyword evidence="2" id="KW-1133">Transmembrane helix</keyword>
<dbReference type="GeneID" id="89927324"/>
<evidence type="ECO:0000256" key="1">
    <source>
        <dbReference type="SAM" id="MobiDB-lite"/>
    </source>
</evidence>
<dbReference type="EMBL" id="JAVRRT010000009">
    <property type="protein sequence ID" value="KAK5168675.1"/>
    <property type="molecule type" value="Genomic_DNA"/>
</dbReference>
<gene>
    <name evidence="3" type="ORF">LTR77_005984</name>
</gene>
<keyword evidence="2" id="KW-0472">Membrane</keyword>
<dbReference type="RefSeq" id="XP_064658141.1">
    <property type="nucleotide sequence ID" value="XM_064803226.1"/>
</dbReference>
<keyword evidence="4" id="KW-1185">Reference proteome</keyword>
<feature type="region of interest" description="Disordered" evidence="1">
    <location>
        <begin position="1"/>
        <end position="20"/>
    </location>
</feature>